<name>X1ADP4_9ZZZZ</name>
<sequence>KRKIEEINNVNINYRTTINPKNLESLINNLKGIGHSSDIIVVESSDKKIQIQAAKDSRVDVISNFRSGPICSVFDVLSVVK</sequence>
<organism evidence="1">
    <name type="scientific">marine sediment metagenome</name>
    <dbReference type="NCBI Taxonomy" id="412755"/>
    <lineage>
        <taxon>unclassified sequences</taxon>
        <taxon>metagenomes</taxon>
        <taxon>ecological metagenomes</taxon>
    </lineage>
</organism>
<dbReference type="EMBL" id="BART01009717">
    <property type="protein sequence ID" value="GAG80044.1"/>
    <property type="molecule type" value="Genomic_DNA"/>
</dbReference>
<proteinExistence type="predicted"/>
<protein>
    <submittedName>
        <fullName evidence="1">Uncharacterized protein</fullName>
    </submittedName>
</protein>
<evidence type="ECO:0000313" key="1">
    <source>
        <dbReference type="EMBL" id="GAG80044.1"/>
    </source>
</evidence>
<comment type="caution">
    <text evidence="1">The sequence shown here is derived from an EMBL/GenBank/DDBJ whole genome shotgun (WGS) entry which is preliminary data.</text>
</comment>
<reference evidence="1" key="1">
    <citation type="journal article" date="2014" name="Front. Microbiol.">
        <title>High frequency of phylogenetically diverse reductive dehalogenase-homologous genes in deep subseafloor sedimentary metagenomes.</title>
        <authorList>
            <person name="Kawai M."/>
            <person name="Futagami T."/>
            <person name="Toyoda A."/>
            <person name="Takaki Y."/>
            <person name="Nishi S."/>
            <person name="Hori S."/>
            <person name="Arai W."/>
            <person name="Tsubouchi T."/>
            <person name="Morono Y."/>
            <person name="Uchiyama I."/>
            <person name="Ito T."/>
            <person name="Fujiyama A."/>
            <person name="Inagaki F."/>
            <person name="Takami H."/>
        </authorList>
    </citation>
    <scope>NUCLEOTIDE SEQUENCE</scope>
    <source>
        <strain evidence="1">Expedition CK06-06</strain>
    </source>
</reference>
<gene>
    <name evidence="1" type="ORF">S01H4_21443</name>
</gene>
<accession>X1ADP4</accession>
<dbReference type="Gene3D" id="3.20.20.140">
    <property type="entry name" value="Metal-dependent hydrolases"/>
    <property type="match status" value="1"/>
</dbReference>
<feature type="non-terminal residue" evidence="1">
    <location>
        <position position="1"/>
    </location>
</feature>
<dbReference type="AlphaFoldDB" id="X1ADP4"/>